<evidence type="ECO:0000256" key="1">
    <source>
        <dbReference type="ARBA" id="ARBA00022741"/>
    </source>
</evidence>
<dbReference type="InterPro" id="IPR002197">
    <property type="entry name" value="HTH_Fis"/>
</dbReference>
<dbReference type="InterPro" id="IPR058031">
    <property type="entry name" value="AAA_lid_NorR"/>
</dbReference>
<dbReference type="FunFam" id="3.40.50.300:FF:000006">
    <property type="entry name" value="DNA-binding transcriptional regulator NtrC"/>
    <property type="match status" value="1"/>
</dbReference>
<dbReference type="InterPro" id="IPR009057">
    <property type="entry name" value="Homeodomain-like_sf"/>
</dbReference>
<reference evidence="7 8" key="1">
    <citation type="submission" date="2019-02" db="EMBL/GenBank/DDBJ databases">
        <title>Deep-cultivation of Planctomycetes and their phenomic and genomic characterization uncovers novel biology.</title>
        <authorList>
            <person name="Wiegand S."/>
            <person name="Jogler M."/>
            <person name="Boedeker C."/>
            <person name="Pinto D."/>
            <person name="Vollmers J."/>
            <person name="Rivas-Marin E."/>
            <person name="Kohn T."/>
            <person name="Peeters S.H."/>
            <person name="Heuer A."/>
            <person name="Rast P."/>
            <person name="Oberbeckmann S."/>
            <person name="Bunk B."/>
            <person name="Jeske O."/>
            <person name="Meyerdierks A."/>
            <person name="Storesund J.E."/>
            <person name="Kallscheuer N."/>
            <person name="Luecker S."/>
            <person name="Lage O.M."/>
            <person name="Pohl T."/>
            <person name="Merkel B.J."/>
            <person name="Hornburger P."/>
            <person name="Mueller R.-W."/>
            <person name="Bruemmer F."/>
            <person name="Labrenz M."/>
            <person name="Spormann A.M."/>
            <person name="Op den Camp H."/>
            <person name="Overmann J."/>
            <person name="Amann R."/>
            <person name="Jetten M.S.M."/>
            <person name="Mascher T."/>
            <person name="Medema M.H."/>
            <person name="Devos D.P."/>
            <person name="Kaster A.-K."/>
            <person name="Ovreas L."/>
            <person name="Rohde M."/>
            <person name="Galperin M.Y."/>
            <person name="Jogler C."/>
        </authorList>
    </citation>
    <scope>NUCLEOTIDE SEQUENCE [LARGE SCALE GENOMIC DNA]</scope>
    <source>
        <strain evidence="7 8">HG15A2</strain>
    </source>
</reference>
<evidence type="ECO:0000256" key="3">
    <source>
        <dbReference type="ARBA" id="ARBA00023015"/>
    </source>
</evidence>
<evidence type="ECO:0000259" key="6">
    <source>
        <dbReference type="PROSITE" id="PS50045"/>
    </source>
</evidence>
<dbReference type="GO" id="GO:0006355">
    <property type="term" value="P:regulation of DNA-templated transcription"/>
    <property type="evidence" value="ECO:0007669"/>
    <property type="project" value="InterPro"/>
</dbReference>
<dbReference type="CDD" id="cd00009">
    <property type="entry name" value="AAA"/>
    <property type="match status" value="1"/>
</dbReference>
<dbReference type="OrthoDB" id="9807827at2"/>
<dbReference type="Proteomes" id="UP000319852">
    <property type="component" value="Chromosome"/>
</dbReference>
<dbReference type="Gene3D" id="1.10.10.60">
    <property type="entry name" value="Homeodomain-like"/>
    <property type="match status" value="1"/>
</dbReference>
<protein>
    <submittedName>
        <fullName evidence="7">Transcriptional regulatory protein ZraR</fullName>
    </submittedName>
</protein>
<dbReference type="InterPro" id="IPR003593">
    <property type="entry name" value="AAA+_ATPase"/>
</dbReference>
<keyword evidence="5" id="KW-0804">Transcription</keyword>
<dbReference type="AlphaFoldDB" id="A0A517MT68"/>
<dbReference type="Gene3D" id="1.10.8.60">
    <property type="match status" value="1"/>
</dbReference>
<feature type="domain" description="Sigma-54 factor interaction" evidence="6">
    <location>
        <begin position="17"/>
        <end position="245"/>
    </location>
</feature>
<dbReference type="KEGG" id="amob:HG15A2_13460"/>
<keyword evidence="4" id="KW-0238">DNA-binding</keyword>
<dbReference type="PROSITE" id="PS00676">
    <property type="entry name" value="SIGMA54_INTERACT_2"/>
    <property type="match status" value="1"/>
</dbReference>
<dbReference type="PROSITE" id="PS50045">
    <property type="entry name" value="SIGMA54_INTERACT_4"/>
    <property type="match status" value="1"/>
</dbReference>
<dbReference type="PANTHER" id="PTHR32071:SF117">
    <property type="entry name" value="PTS-DEPENDENT DIHYDROXYACETONE KINASE OPERON REGULATORY PROTEIN-RELATED"/>
    <property type="match status" value="1"/>
</dbReference>
<dbReference type="InterPro" id="IPR025943">
    <property type="entry name" value="Sigma_54_int_dom_ATP-bd_2"/>
</dbReference>
<dbReference type="SUPFAM" id="SSF52540">
    <property type="entry name" value="P-loop containing nucleoside triphosphate hydrolases"/>
    <property type="match status" value="1"/>
</dbReference>
<evidence type="ECO:0000313" key="8">
    <source>
        <dbReference type="Proteomes" id="UP000319852"/>
    </source>
</evidence>
<sequence>MNLQTQSPKAPQSTHCILGSSTETKQLRADITRAAPFDSNVLITGPSGSGKELVARAVHSQSARAAEPFVPVDCASLVGELMASQLFGHVEGAFTGATFTALGCFRAANKGTLFLDEIGELELSLQARLLRTLQERIVSPVGSHEGVPVDVRIVAATNRDLAQEVAAGRFREDLYYRLNVVSIVTSPLHERRDDIPEISQCFLELLAQQGMPRCVISPGALEALQEFSWPGNVRQLKNVLEQAVIASDTELLTRSNLQCLLTQADCTEIPQHECGRVSSSMVADSASDTSETGWTTLAQLERDHLLSTLEHTYYNQSAAARLLGISRQSLIRLIKKFELTIPDLPGKLPRAK</sequence>
<dbReference type="RefSeq" id="WP_145058972.1">
    <property type="nucleotide sequence ID" value="NZ_CP036263.1"/>
</dbReference>
<dbReference type="InterPro" id="IPR002078">
    <property type="entry name" value="Sigma_54_int"/>
</dbReference>
<gene>
    <name evidence="7" type="primary">zraR_3</name>
    <name evidence="7" type="ORF">HG15A2_13460</name>
</gene>
<dbReference type="SUPFAM" id="SSF46689">
    <property type="entry name" value="Homeodomain-like"/>
    <property type="match status" value="1"/>
</dbReference>
<evidence type="ECO:0000256" key="5">
    <source>
        <dbReference type="ARBA" id="ARBA00023163"/>
    </source>
</evidence>
<evidence type="ECO:0000256" key="2">
    <source>
        <dbReference type="ARBA" id="ARBA00022840"/>
    </source>
</evidence>
<evidence type="ECO:0000256" key="4">
    <source>
        <dbReference type="ARBA" id="ARBA00023125"/>
    </source>
</evidence>
<accession>A0A517MT68</accession>
<dbReference type="PROSITE" id="PS00688">
    <property type="entry name" value="SIGMA54_INTERACT_3"/>
    <property type="match status" value="1"/>
</dbReference>
<name>A0A517MT68_9BACT</name>
<proteinExistence type="predicted"/>
<evidence type="ECO:0000313" key="7">
    <source>
        <dbReference type="EMBL" id="QDS98074.1"/>
    </source>
</evidence>
<keyword evidence="2" id="KW-0067">ATP-binding</keyword>
<dbReference type="InterPro" id="IPR025944">
    <property type="entry name" value="Sigma_54_int_dom_CS"/>
</dbReference>
<keyword evidence="8" id="KW-1185">Reference proteome</keyword>
<dbReference type="SMART" id="SM00382">
    <property type="entry name" value="AAA"/>
    <property type="match status" value="1"/>
</dbReference>
<dbReference type="Pfam" id="PF25601">
    <property type="entry name" value="AAA_lid_14"/>
    <property type="match status" value="1"/>
</dbReference>
<keyword evidence="3" id="KW-0805">Transcription regulation</keyword>
<keyword evidence="1" id="KW-0547">Nucleotide-binding</keyword>
<dbReference type="InterPro" id="IPR027417">
    <property type="entry name" value="P-loop_NTPase"/>
</dbReference>
<dbReference type="Pfam" id="PF00158">
    <property type="entry name" value="Sigma54_activat"/>
    <property type="match status" value="1"/>
</dbReference>
<dbReference type="GO" id="GO:0005524">
    <property type="term" value="F:ATP binding"/>
    <property type="evidence" value="ECO:0007669"/>
    <property type="project" value="UniProtKB-KW"/>
</dbReference>
<dbReference type="EMBL" id="CP036263">
    <property type="protein sequence ID" value="QDS98074.1"/>
    <property type="molecule type" value="Genomic_DNA"/>
</dbReference>
<dbReference type="Gene3D" id="3.40.50.300">
    <property type="entry name" value="P-loop containing nucleotide triphosphate hydrolases"/>
    <property type="match status" value="1"/>
</dbReference>
<organism evidence="7 8">
    <name type="scientific">Adhaeretor mobilis</name>
    <dbReference type="NCBI Taxonomy" id="1930276"/>
    <lineage>
        <taxon>Bacteria</taxon>
        <taxon>Pseudomonadati</taxon>
        <taxon>Planctomycetota</taxon>
        <taxon>Planctomycetia</taxon>
        <taxon>Pirellulales</taxon>
        <taxon>Lacipirellulaceae</taxon>
        <taxon>Adhaeretor</taxon>
    </lineage>
</organism>
<dbReference type="PRINTS" id="PR01590">
    <property type="entry name" value="HTHFIS"/>
</dbReference>
<dbReference type="PANTHER" id="PTHR32071">
    <property type="entry name" value="TRANSCRIPTIONAL REGULATORY PROTEIN"/>
    <property type="match status" value="1"/>
</dbReference>
<dbReference type="GO" id="GO:0043565">
    <property type="term" value="F:sequence-specific DNA binding"/>
    <property type="evidence" value="ECO:0007669"/>
    <property type="project" value="InterPro"/>
</dbReference>
<dbReference type="Pfam" id="PF02954">
    <property type="entry name" value="HTH_8"/>
    <property type="match status" value="1"/>
</dbReference>